<comment type="caution">
    <text evidence="3">The sequence shown here is derived from an EMBL/GenBank/DDBJ whole genome shotgun (WGS) entry which is preliminary data.</text>
</comment>
<evidence type="ECO:0000259" key="1">
    <source>
        <dbReference type="PROSITE" id="PS50078"/>
    </source>
</evidence>
<dbReference type="Gene3D" id="3.30.1120.130">
    <property type="match status" value="1"/>
</dbReference>
<evidence type="ECO:0000313" key="4">
    <source>
        <dbReference type="Proteomes" id="UP001152803"/>
    </source>
</evidence>
<sequence length="250" mass="26615">MENSPNADLEVSFYDGAKTHRTAELVRVVESSGKSYTVKGEAGIHGLSPSSRGYMELTDEGHRMCLSIEAAIAAEEQRTASSTPFFPITVGRVNCVSSAEPVLPECTRVEAPTVSDVAQVCLSPPTQPPHITPSMISYDGSDFTSASLVKNTSPSAQKGHSAASTGKVLKSVFVPNIGWASQLTSGEVWVQFNDGSQLVVQAGVSSIIYTSPDGRTTSYKENEKLPERVKEKLHCLSSILGLLASPAGRR</sequence>
<gene>
    <name evidence="3" type="ORF">COCON_G00104980</name>
</gene>
<dbReference type="Gene3D" id="2.40.50.930">
    <property type="match status" value="1"/>
</dbReference>
<reference evidence="3" key="1">
    <citation type="journal article" date="2023" name="Science">
        <title>Genome structures resolve the early diversification of teleost fishes.</title>
        <authorList>
            <person name="Parey E."/>
            <person name="Louis A."/>
            <person name="Montfort J."/>
            <person name="Bouchez O."/>
            <person name="Roques C."/>
            <person name="Iampietro C."/>
            <person name="Lluch J."/>
            <person name="Castinel A."/>
            <person name="Donnadieu C."/>
            <person name="Desvignes T."/>
            <person name="Floi Bucao C."/>
            <person name="Jouanno E."/>
            <person name="Wen M."/>
            <person name="Mejri S."/>
            <person name="Dirks R."/>
            <person name="Jansen H."/>
            <person name="Henkel C."/>
            <person name="Chen W.J."/>
            <person name="Zahm M."/>
            <person name="Cabau C."/>
            <person name="Klopp C."/>
            <person name="Thompson A.W."/>
            <person name="Robinson-Rechavi M."/>
            <person name="Braasch I."/>
            <person name="Lecointre G."/>
            <person name="Bobe J."/>
            <person name="Postlethwait J.H."/>
            <person name="Berthelot C."/>
            <person name="Roest Crollius H."/>
            <person name="Guiguen Y."/>
        </authorList>
    </citation>
    <scope>NUCLEOTIDE SEQUENCE</scope>
    <source>
        <strain evidence="3">Concon-B</strain>
    </source>
</reference>
<organism evidence="3 4">
    <name type="scientific">Conger conger</name>
    <name type="common">Conger eel</name>
    <name type="synonym">Muraena conger</name>
    <dbReference type="NCBI Taxonomy" id="82655"/>
    <lineage>
        <taxon>Eukaryota</taxon>
        <taxon>Metazoa</taxon>
        <taxon>Chordata</taxon>
        <taxon>Craniata</taxon>
        <taxon>Vertebrata</taxon>
        <taxon>Euteleostomi</taxon>
        <taxon>Actinopterygii</taxon>
        <taxon>Neopterygii</taxon>
        <taxon>Teleostei</taxon>
        <taxon>Anguilliformes</taxon>
        <taxon>Congridae</taxon>
        <taxon>Conger</taxon>
    </lineage>
</organism>
<evidence type="ECO:0000259" key="2">
    <source>
        <dbReference type="PROSITE" id="PS51985"/>
    </source>
</evidence>
<accession>A0A9Q1DIJ0</accession>
<dbReference type="InterPro" id="IPR047108">
    <property type="entry name" value="Plk4-like_POLO_box_2_sf"/>
</dbReference>
<name>A0A9Q1DIJ0_CONCO</name>
<feature type="domain" description="POLO box" evidence="1">
    <location>
        <begin position="167"/>
        <end position="245"/>
    </location>
</feature>
<dbReference type="PROSITE" id="PS50078">
    <property type="entry name" value="POLO_BOX"/>
    <property type="match status" value="1"/>
</dbReference>
<proteinExistence type="predicted"/>
<dbReference type="FunFam" id="2.40.50.930:FF:000001">
    <property type="entry name" value="Serine/threonine-protein kinase PLK4"/>
    <property type="match status" value="1"/>
</dbReference>
<dbReference type="InterPro" id="IPR033696">
    <property type="entry name" value="POLO_box_Plk4_C"/>
</dbReference>
<dbReference type="Proteomes" id="UP001152803">
    <property type="component" value="Unassembled WGS sequence"/>
</dbReference>
<dbReference type="SUPFAM" id="SSF82615">
    <property type="entry name" value="Polo-box domain"/>
    <property type="match status" value="1"/>
</dbReference>
<dbReference type="OrthoDB" id="10004143at2759"/>
<feature type="domain" description="Cryptic POLO box 2 (CPB2)" evidence="2">
    <location>
        <begin position="1"/>
        <end position="100"/>
    </location>
</feature>
<protein>
    <recommendedName>
        <fullName evidence="5">POLO box domain-containing protein</fullName>
    </recommendedName>
</protein>
<evidence type="ECO:0008006" key="5">
    <source>
        <dbReference type="Google" id="ProtNLM"/>
    </source>
</evidence>
<dbReference type="Pfam" id="PF18409">
    <property type="entry name" value="Plk4_PB2"/>
    <property type="match status" value="1"/>
</dbReference>
<keyword evidence="4" id="KW-1185">Reference proteome</keyword>
<evidence type="ECO:0000313" key="3">
    <source>
        <dbReference type="EMBL" id="KAJ8271639.1"/>
    </source>
</evidence>
<dbReference type="PROSITE" id="PS51985">
    <property type="entry name" value="CPB2"/>
    <property type="match status" value="1"/>
</dbReference>
<dbReference type="CDD" id="cd13116">
    <property type="entry name" value="POLO_box_Plk4_3"/>
    <property type="match status" value="1"/>
</dbReference>
<dbReference type="InterPro" id="IPR000959">
    <property type="entry name" value="POLO_box_dom"/>
</dbReference>
<dbReference type="InterPro" id="IPR033698">
    <property type="entry name" value="POLO_box_Plk4_2"/>
</dbReference>
<dbReference type="EMBL" id="JAFJMO010000007">
    <property type="protein sequence ID" value="KAJ8271639.1"/>
    <property type="molecule type" value="Genomic_DNA"/>
</dbReference>
<dbReference type="AlphaFoldDB" id="A0A9Q1DIJ0"/>